<dbReference type="AlphaFoldDB" id="A0AAX2R6B2"/>
<dbReference type="RefSeq" id="WP_134770327.1">
    <property type="nucleotide sequence ID" value="NZ_SLTZ01000005.1"/>
</dbReference>
<dbReference type="InterPro" id="IPR008878">
    <property type="entry name" value="Transposase_IS66_Orf2"/>
</dbReference>
<gene>
    <name evidence="1" type="ORF">E1J06_14080</name>
    <name evidence="2" type="ORF">E1J06_18470</name>
</gene>
<evidence type="ECO:0000313" key="1">
    <source>
        <dbReference type="EMBL" id="TDB08417.1"/>
    </source>
</evidence>
<accession>A0AAX2R6B2</accession>
<proteinExistence type="predicted"/>
<dbReference type="Pfam" id="PF05717">
    <property type="entry name" value="TnpB_IS66"/>
    <property type="match status" value="1"/>
</dbReference>
<protein>
    <submittedName>
        <fullName evidence="1">Transposase</fullName>
    </submittedName>
</protein>
<evidence type="ECO:0000313" key="3">
    <source>
        <dbReference type="Proteomes" id="UP000294834"/>
    </source>
</evidence>
<dbReference type="EMBL" id="SLTX01000001">
    <property type="protein sequence ID" value="TDB09189.1"/>
    <property type="molecule type" value="Genomic_DNA"/>
</dbReference>
<dbReference type="EMBL" id="SLTX01000001">
    <property type="protein sequence ID" value="TDB08417.1"/>
    <property type="molecule type" value="Genomic_DNA"/>
</dbReference>
<comment type="caution">
    <text evidence="1">The sequence shown here is derived from an EMBL/GenBank/DDBJ whole genome shotgun (WGS) entry which is preliminary data.</text>
</comment>
<reference evidence="1 3" key="1">
    <citation type="journal article" date="2019" name="Nat. Microbiol.">
        <title>Genomic variation and strain-specific functional adaptation in the human gut microbiome during early life.</title>
        <authorList>
            <person name="Vatanen T."/>
            <person name="Plichta D.R."/>
            <person name="Somani J."/>
            <person name="Munch P.C."/>
            <person name="Arthur T.D."/>
            <person name="Hall A.B."/>
            <person name="Rudolf S."/>
            <person name="Oakeley E.J."/>
            <person name="Ke X."/>
            <person name="Young R.A."/>
            <person name="Haiser H.J."/>
            <person name="Kolde R."/>
            <person name="Yassour M."/>
            <person name="Luopajarvi K."/>
            <person name="Siljander H."/>
            <person name="Virtanen S.M."/>
            <person name="Ilonen J."/>
            <person name="Uibo R."/>
            <person name="Tillmann V."/>
            <person name="Mokurov S."/>
            <person name="Dorshakova N."/>
            <person name="Porter J.A."/>
            <person name="McHardy A.C."/>
            <person name="Lahdesmaki H."/>
            <person name="Vlamakis H."/>
            <person name="Huttenhower C."/>
            <person name="Knip M."/>
            <person name="Xavier R.J."/>
        </authorList>
    </citation>
    <scope>NUCLEOTIDE SEQUENCE [LARGE SCALE GENOMIC DNA]</scope>
    <source>
        <strain evidence="1 3">RJX1052</strain>
    </source>
</reference>
<evidence type="ECO:0000313" key="2">
    <source>
        <dbReference type="EMBL" id="TDB09189.1"/>
    </source>
</evidence>
<sequence length="121" mass="14238">MFSLNESNRYYLYPYPTDMRKSFYTLSGIVTNQMGKNVRDGDAFIFINANCTCMKILHMEYGGLVIYHMRLEHGHFHLPVINTEEGRIKAIETFWNDLVMMVQGMDGSKVRRYKRSGFHEL</sequence>
<dbReference type="PANTHER" id="PTHR36455">
    <property type="match status" value="1"/>
</dbReference>
<dbReference type="NCBIfam" id="NF033819">
    <property type="entry name" value="IS66_TnpB"/>
    <property type="match status" value="1"/>
</dbReference>
<dbReference type="PANTHER" id="PTHR36455:SF1">
    <property type="entry name" value="BLR8292 PROTEIN"/>
    <property type="match status" value="1"/>
</dbReference>
<name>A0AAX2R6B2_9BACT</name>
<dbReference type="Proteomes" id="UP000294834">
    <property type="component" value="Unassembled WGS sequence"/>
</dbReference>
<organism evidence="1 3">
    <name type="scientific">Phocaeicola dorei</name>
    <dbReference type="NCBI Taxonomy" id="357276"/>
    <lineage>
        <taxon>Bacteria</taxon>
        <taxon>Pseudomonadati</taxon>
        <taxon>Bacteroidota</taxon>
        <taxon>Bacteroidia</taxon>
        <taxon>Bacteroidales</taxon>
        <taxon>Bacteroidaceae</taxon>
        <taxon>Phocaeicola</taxon>
    </lineage>
</organism>